<evidence type="ECO:0000313" key="3">
    <source>
        <dbReference type="EMBL" id="RDH43622.1"/>
    </source>
</evidence>
<dbReference type="InterPro" id="IPR002545">
    <property type="entry name" value="CheW-lke_dom"/>
</dbReference>
<proteinExistence type="predicted"/>
<name>A0A4P9VNS6_9GAMM</name>
<accession>A0A4P9VNS6</accession>
<evidence type="ECO:0000256" key="1">
    <source>
        <dbReference type="SAM" id="Phobius"/>
    </source>
</evidence>
<feature type="domain" description="CheW-like" evidence="2">
    <location>
        <begin position="87"/>
        <end position="225"/>
    </location>
</feature>
<protein>
    <submittedName>
        <fullName evidence="3">Chemotaxis protein CheW</fullName>
    </submittedName>
</protein>
<dbReference type="Gene3D" id="2.30.30.40">
    <property type="entry name" value="SH3 Domains"/>
    <property type="match status" value="1"/>
</dbReference>
<dbReference type="GO" id="GO:0007165">
    <property type="term" value="P:signal transduction"/>
    <property type="evidence" value="ECO:0007669"/>
    <property type="project" value="InterPro"/>
</dbReference>
<dbReference type="EMBL" id="NDXW01000001">
    <property type="protein sequence ID" value="RDH43622.1"/>
    <property type="molecule type" value="Genomic_DNA"/>
</dbReference>
<keyword evidence="1" id="KW-0472">Membrane</keyword>
<keyword evidence="1" id="KW-0812">Transmembrane</keyword>
<dbReference type="Gene3D" id="2.40.50.180">
    <property type="entry name" value="CheA-289, Domain 4"/>
    <property type="match status" value="1"/>
</dbReference>
<sequence length="231" mass="26033">MSQERNTQNPSKSMDVVKDYLDHLLQEVSWGEGLVELETKHDTESLIKPEPQIETGDACVPEELKTTEENAVPVVPEKAVQAQENQTLDCLLFSVGGLRLAVPLTELGTVLSVRDYPLTTLVGKPPWFLGIIHYQQQTFNVIDTAQCIMPERYKVDAQKAFHYLLVIENSSWVLAVDNVHESILLSKHEIRWRKQKGKRPWLAGTVIAKMCALLNIKALALQLNSQVYSNS</sequence>
<keyword evidence="4" id="KW-1185">Reference proteome</keyword>
<dbReference type="SMART" id="SM00260">
    <property type="entry name" value="CheW"/>
    <property type="match status" value="1"/>
</dbReference>
<dbReference type="Pfam" id="PF01584">
    <property type="entry name" value="CheW"/>
    <property type="match status" value="1"/>
</dbReference>
<dbReference type="PROSITE" id="PS50851">
    <property type="entry name" value="CHEW"/>
    <property type="match status" value="1"/>
</dbReference>
<dbReference type="AlphaFoldDB" id="A0A4P9VNS6"/>
<comment type="caution">
    <text evidence="3">The sequence shown here is derived from an EMBL/GenBank/DDBJ whole genome shotgun (WGS) entry which is preliminary data.</text>
</comment>
<feature type="transmembrane region" description="Helical" evidence="1">
    <location>
        <begin position="201"/>
        <end position="221"/>
    </location>
</feature>
<gene>
    <name evidence="3" type="ORF">B9G39_09300</name>
</gene>
<evidence type="ECO:0000313" key="4">
    <source>
        <dbReference type="Proteomes" id="UP000257039"/>
    </source>
</evidence>
<keyword evidence="1" id="KW-1133">Transmembrane helix</keyword>
<dbReference type="PIRSF" id="PIRSF020479">
    <property type="entry name" value="UCP020479_CheW"/>
    <property type="match status" value="1"/>
</dbReference>
<reference evidence="3 4" key="1">
    <citation type="submission" date="2017-04" db="EMBL/GenBank/DDBJ databases">
        <title>Draft genome sequence of Zooshikella ganghwensis VG4 isolated from Red Sea sediments.</title>
        <authorList>
            <person name="Rehman Z."/>
            <person name="Alam I."/>
            <person name="Kamau A."/>
            <person name="Bajic V."/>
            <person name="Leiknes T."/>
        </authorList>
    </citation>
    <scope>NUCLEOTIDE SEQUENCE [LARGE SCALE GENOMIC DNA]</scope>
    <source>
        <strain evidence="3 4">VG4</strain>
    </source>
</reference>
<dbReference type="RefSeq" id="WP_094786906.1">
    <property type="nucleotide sequence ID" value="NZ_NDXW01000001.1"/>
</dbReference>
<dbReference type="GO" id="GO:0006935">
    <property type="term" value="P:chemotaxis"/>
    <property type="evidence" value="ECO:0007669"/>
    <property type="project" value="InterPro"/>
</dbReference>
<dbReference type="InterPro" id="IPR036061">
    <property type="entry name" value="CheW-like_dom_sf"/>
</dbReference>
<organism evidence="3 4">
    <name type="scientific">Zooshikella ganghwensis</name>
    <dbReference type="NCBI Taxonomy" id="202772"/>
    <lineage>
        <taxon>Bacteria</taxon>
        <taxon>Pseudomonadati</taxon>
        <taxon>Pseudomonadota</taxon>
        <taxon>Gammaproteobacteria</taxon>
        <taxon>Oceanospirillales</taxon>
        <taxon>Zooshikellaceae</taxon>
        <taxon>Zooshikella</taxon>
    </lineage>
</organism>
<dbReference type="SUPFAM" id="SSF50341">
    <property type="entry name" value="CheW-like"/>
    <property type="match status" value="1"/>
</dbReference>
<dbReference type="InterPro" id="IPR014506">
    <property type="entry name" value="UCP020479_CheW"/>
</dbReference>
<evidence type="ECO:0000259" key="2">
    <source>
        <dbReference type="PROSITE" id="PS50851"/>
    </source>
</evidence>
<dbReference type="Proteomes" id="UP000257039">
    <property type="component" value="Unassembled WGS sequence"/>
</dbReference>